<accession>A0A3B1ASG8</accession>
<gene>
    <name evidence="3" type="ORF">MNBD_GAMMA22-2571</name>
</gene>
<reference evidence="3" key="1">
    <citation type="submission" date="2018-06" db="EMBL/GenBank/DDBJ databases">
        <authorList>
            <person name="Zhirakovskaya E."/>
        </authorList>
    </citation>
    <scope>NUCLEOTIDE SEQUENCE</scope>
</reference>
<organism evidence="3">
    <name type="scientific">hydrothermal vent metagenome</name>
    <dbReference type="NCBI Taxonomy" id="652676"/>
    <lineage>
        <taxon>unclassified sequences</taxon>
        <taxon>metagenomes</taxon>
        <taxon>ecological metagenomes</taxon>
    </lineage>
</organism>
<protein>
    <recommendedName>
        <fullName evidence="2">SbsA Ig-like domain-containing protein</fullName>
    </recommendedName>
</protein>
<name>A0A3B1ASG8_9ZZZZ</name>
<dbReference type="InterPro" id="IPR032812">
    <property type="entry name" value="SbsA_Ig"/>
</dbReference>
<evidence type="ECO:0000256" key="1">
    <source>
        <dbReference type="ARBA" id="ARBA00022729"/>
    </source>
</evidence>
<proteinExistence type="predicted"/>
<dbReference type="InterPro" id="IPR014755">
    <property type="entry name" value="Cu-Rt/internalin_Ig-like"/>
</dbReference>
<feature type="domain" description="SbsA Ig-like" evidence="2">
    <location>
        <begin position="145"/>
        <end position="252"/>
    </location>
</feature>
<dbReference type="AlphaFoldDB" id="A0A3B1ASG8"/>
<keyword evidence="1" id="KW-0732">Signal</keyword>
<evidence type="ECO:0000259" key="2">
    <source>
        <dbReference type="Pfam" id="PF13205"/>
    </source>
</evidence>
<dbReference type="Gene3D" id="2.60.40.1220">
    <property type="match status" value="2"/>
</dbReference>
<sequence>MLGSTSTTNKFTLFYLLTTVILTSCGGGSGGGGLPSTDTTAPTVLSKTPSPALPGETNILPVTTLISVTFDEPMDKNSVENGIVVTPNNGGKIVYDEASNTATYTLANQNLQGDTEYTISLKNSIKDKSNNFLAETISWSFITIDNVSPSIVSFLPIKNSQAVGLLSNVVLTFSEPVTKASFDQNFLLEIDDLTGNGRTVIAGVSEISGNQVIFNPTQPLAATTTHYVTISQGIVDAKNNAMPAIPSYTFKTGTDNTRPSFTLLKPLNGAQAVTSKTTIDVEFSKKIATASLTPANFRVQAQNELDSTVLAAPVNGTFTQTATANNTYIVSFKPNKKLNLLNQYSITLTNDIVDDFSNPLIVPNNTNNTFRVKDGTWAVGAFPIQELTSKVISEFNIQTVFDSQGNRLVVWLERDINAVSNQYYTTIRSRQFLNDGTGWQATVTVATVKVSTSLPNTVLLAMDQAGDAILTWVQTDPAIAANFQLKAHRFINGNWSTQAPEILATGFSNNLPFHALDMLPDGSAISVWDLDIGSGNDTQIFSKRFVPNNGIKGGVWITAENVLTNNPDLKTATSTYISHVGSVSLDKLGVAHVLYNSHTLQANVSKNTLWSSKSPFSLNAPVRVDATPDNDNIVTIYSSHDDSGIIDVTWGLITNTNLNEIWGNHYTPSNGWSTATKLNTIDTTSFTPDHKSLTLKNGNNITVINQNQVPYALNFQPQSGWSAPVPIGTNLARDYNSIHADPNSIILSSWVNDTGIMFNRYIPSTQSWLGEKTVFTASSPSHVPSGNIMLSSLPDGTSFAVWAEFGPKNPDLTKPTFIYSVALEER</sequence>
<feature type="domain" description="SbsA Ig-like" evidence="2">
    <location>
        <begin position="38"/>
        <end position="143"/>
    </location>
</feature>
<evidence type="ECO:0000313" key="3">
    <source>
        <dbReference type="EMBL" id="VAX01170.1"/>
    </source>
</evidence>
<dbReference type="Pfam" id="PF13205">
    <property type="entry name" value="Big_5"/>
    <property type="match status" value="3"/>
</dbReference>
<feature type="domain" description="SbsA Ig-like" evidence="2">
    <location>
        <begin position="255"/>
        <end position="361"/>
    </location>
</feature>
<dbReference type="EMBL" id="UOFS01000047">
    <property type="protein sequence ID" value="VAX01170.1"/>
    <property type="molecule type" value="Genomic_DNA"/>
</dbReference>